<feature type="compositionally biased region" description="Polar residues" evidence="1">
    <location>
        <begin position="216"/>
        <end position="235"/>
    </location>
</feature>
<dbReference type="Proteomes" id="UP000027920">
    <property type="component" value="Unassembled WGS sequence"/>
</dbReference>
<reference evidence="2 3" key="1">
    <citation type="submission" date="2013-03" db="EMBL/GenBank/DDBJ databases">
        <title>The Genome Sequence of Exophiala aquamarina CBS 119918.</title>
        <authorList>
            <consortium name="The Broad Institute Genomics Platform"/>
            <person name="Cuomo C."/>
            <person name="de Hoog S."/>
            <person name="Gorbushina A."/>
            <person name="Walker B."/>
            <person name="Young S.K."/>
            <person name="Zeng Q."/>
            <person name="Gargeya S."/>
            <person name="Fitzgerald M."/>
            <person name="Haas B."/>
            <person name="Abouelleil A."/>
            <person name="Allen A.W."/>
            <person name="Alvarado L."/>
            <person name="Arachchi H.M."/>
            <person name="Berlin A.M."/>
            <person name="Chapman S.B."/>
            <person name="Gainer-Dewar J."/>
            <person name="Goldberg J."/>
            <person name="Griggs A."/>
            <person name="Gujja S."/>
            <person name="Hansen M."/>
            <person name="Howarth C."/>
            <person name="Imamovic A."/>
            <person name="Ireland A."/>
            <person name="Larimer J."/>
            <person name="McCowan C."/>
            <person name="Murphy C."/>
            <person name="Pearson M."/>
            <person name="Poon T.W."/>
            <person name="Priest M."/>
            <person name="Roberts A."/>
            <person name="Saif S."/>
            <person name="Shea T."/>
            <person name="Sisk P."/>
            <person name="Sykes S."/>
            <person name="Wortman J."/>
            <person name="Nusbaum C."/>
            <person name="Birren B."/>
        </authorList>
    </citation>
    <scope>NUCLEOTIDE SEQUENCE [LARGE SCALE GENOMIC DNA]</scope>
    <source>
        <strain evidence="2 3">CBS 119918</strain>
    </source>
</reference>
<feature type="region of interest" description="Disordered" evidence="1">
    <location>
        <begin position="178"/>
        <end position="198"/>
    </location>
</feature>
<accession>A0A072PTY6</accession>
<dbReference type="GeneID" id="25276225"/>
<proteinExistence type="predicted"/>
<dbReference type="VEuPathDB" id="FungiDB:A1O9_01278"/>
<dbReference type="RefSeq" id="XP_013265891.1">
    <property type="nucleotide sequence ID" value="XM_013410437.1"/>
</dbReference>
<evidence type="ECO:0000313" key="2">
    <source>
        <dbReference type="EMBL" id="KEF63301.1"/>
    </source>
</evidence>
<evidence type="ECO:0000313" key="3">
    <source>
        <dbReference type="Proteomes" id="UP000027920"/>
    </source>
</evidence>
<sequence length="470" mass="52658">MDAHVAENLAWTNIWTPVNPPGKIASTSSSEPPHPCHDWNKIKIKSSRASCFRSTIIASAERMKWPAGPRKRKKSPTQSPTHRRKKVRVGDTEAPAPKKIAETSEFAASPLKPRLTTLANSGDVVALSSPILWPWNSNEQNANISKKRIDSKAFSCPKTRPSSLVVDGPDEQKKIQPIDEQLPHLPAQNENSDDLFLDNPEDVEDFLEAEKQLTATLSQPVNSPSPQPWQTSSGIARSPERPDLDLKLRTQRNSLPMKPFMREAFEPPPPSAKLTVAPTTVGFSPLKQSPTCFRIAEALRLLNHADPSHTITFELFAVLRPTSWTIRADETANHAIEISDLFFPRLPPILRLNIDSSQVHSLWKTHFPPTPQSLHSPQQNADEQIPYNIVRAIIKAWPQTTPLSQFAPRSMGETVREKFEIRVIHLRPSTWEEIKATRTLFEAPHSPVKNPRTIRANNHVASQMSETTAL</sequence>
<protein>
    <submittedName>
        <fullName evidence="2">Uncharacterized protein</fullName>
    </submittedName>
</protein>
<comment type="caution">
    <text evidence="2">The sequence shown here is derived from an EMBL/GenBank/DDBJ whole genome shotgun (WGS) entry which is preliminary data.</text>
</comment>
<keyword evidence="3" id="KW-1185">Reference proteome</keyword>
<gene>
    <name evidence="2" type="ORF">A1O9_01278</name>
</gene>
<name>A0A072PTY6_9EURO</name>
<dbReference type="HOGENOM" id="CLU_548586_0_0_1"/>
<dbReference type="EMBL" id="AMGV01000001">
    <property type="protein sequence ID" value="KEF63301.1"/>
    <property type="molecule type" value="Genomic_DNA"/>
</dbReference>
<feature type="region of interest" description="Disordered" evidence="1">
    <location>
        <begin position="216"/>
        <end position="242"/>
    </location>
</feature>
<feature type="compositionally biased region" description="Basic residues" evidence="1">
    <location>
        <begin position="69"/>
        <end position="87"/>
    </location>
</feature>
<evidence type="ECO:0000256" key="1">
    <source>
        <dbReference type="SAM" id="MobiDB-lite"/>
    </source>
</evidence>
<dbReference type="AlphaFoldDB" id="A0A072PTY6"/>
<organism evidence="2 3">
    <name type="scientific">Exophiala aquamarina CBS 119918</name>
    <dbReference type="NCBI Taxonomy" id="1182545"/>
    <lineage>
        <taxon>Eukaryota</taxon>
        <taxon>Fungi</taxon>
        <taxon>Dikarya</taxon>
        <taxon>Ascomycota</taxon>
        <taxon>Pezizomycotina</taxon>
        <taxon>Eurotiomycetes</taxon>
        <taxon>Chaetothyriomycetidae</taxon>
        <taxon>Chaetothyriales</taxon>
        <taxon>Herpotrichiellaceae</taxon>
        <taxon>Exophiala</taxon>
    </lineage>
</organism>
<feature type="region of interest" description="Disordered" evidence="1">
    <location>
        <begin position="62"/>
        <end position="95"/>
    </location>
</feature>